<dbReference type="Proteomes" id="UP000051574">
    <property type="component" value="Unassembled WGS sequence"/>
</dbReference>
<accession>A0A0T6B4P2</accession>
<comment type="caution">
    <text evidence="1">The sequence shown here is derived from an EMBL/GenBank/DDBJ whole genome shotgun (WGS) entry which is preliminary data.</text>
</comment>
<dbReference type="InterPro" id="IPR043136">
    <property type="entry name" value="B30.2/SPRY_sf"/>
</dbReference>
<sequence length="117" mass="13711">MLDPIVNITSTHFQRSDIYQLIEKLDVSNRTCATPMFRTEKLRKGSLEMAAVSSGRSVMDPQRETGKRMTIDERFKILYPNVDEEKTPLSRCWSTKDRYHYIGLSQNNLRVHYKARV</sequence>
<name>A0A0T6B4P2_9SCAR</name>
<feature type="non-terminal residue" evidence="1">
    <location>
        <position position="117"/>
    </location>
</feature>
<evidence type="ECO:0000313" key="1">
    <source>
        <dbReference type="EMBL" id="KRT81847.1"/>
    </source>
</evidence>
<dbReference type="AlphaFoldDB" id="A0A0T6B4P2"/>
<dbReference type="OrthoDB" id="25503at2759"/>
<protein>
    <submittedName>
        <fullName evidence="1">Uncharacterized protein</fullName>
    </submittedName>
</protein>
<gene>
    <name evidence="1" type="ORF">AMK59_4969</name>
</gene>
<reference evidence="1 2" key="1">
    <citation type="submission" date="2015-09" db="EMBL/GenBank/DDBJ databases">
        <title>Draft genome of the scarab beetle Oryctes borbonicus.</title>
        <authorList>
            <person name="Meyer J.M."/>
            <person name="Markov G.V."/>
            <person name="Baskaran P."/>
            <person name="Herrmann M."/>
            <person name="Sommer R.J."/>
            <person name="Roedelsperger C."/>
        </authorList>
    </citation>
    <scope>NUCLEOTIDE SEQUENCE [LARGE SCALE GENOMIC DNA]</scope>
    <source>
        <strain evidence="1">OB123</strain>
        <tissue evidence="1">Whole animal</tissue>
    </source>
</reference>
<dbReference type="EMBL" id="LJIG01016023">
    <property type="protein sequence ID" value="KRT81847.1"/>
    <property type="molecule type" value="Genomic_DNA"/>
</dbReference>
<proteinExistence type="predicted"/>
<evidence type="ECO:0000313" key="2">
    <source>
        <dbReference type="Proteomes" id="UP000051574"/>
    </source>
</evidence>
<organism evidence="1 2">
    <name type="scientific">Oryctes borbonicus</name>
    <dbReference type="NCBI Taxonomy" id="1629725"/>
    <lineage>
        <taxon>Eukaryota</taxon>
        <taxon>Metazoa</taxon>
        <taxon>Ecdysozoa</taxon>
        <taxon>Arthropoda</taxon>
        <taxon>Hexapoda</taxon>
        <taxon>Insecta</taxon>
        <taxon>Pterygota</taxon>
        <taxon>Neoptera</taxon>
        <taxon>Endopterygota</taxon>
        <taxon>Coleoptera</taxon>
        <taxon>Polyphaga</taxon>
        <taxon>Scarabaeiformia</taxon>
        <taxon>Scarabaeidae</taxon>
        <taxon>Dynastinae</taxon>
        <taxon>Oryctes</taxon>
    </lineage>
</organism>
<keyword evidence="2" id="KW-1185">Reference proteome</keyword>
<dbReference type="Gene3D" id="2.60.120.920">
    <property type="match status" value="1"/>
</dbReference>